<dbReference type="KEGG" id="mig:Metig_0984"/>
<protein>
    <submittedName>
        <fullName evidence="1">Uncharacterized protein</fullName>
    </submittedName>
</protein>
<dbReference type="RefSeq" id="WP_013799128.1">
    <property type="nucleotide sequence ID" value="NC_015562.1"/>
</dbReference>
<dbReference type="EMBL" id="CP002737">
    <property type="protein sequence ID" value="AEF96526.1"/>
    <property type="molecule type" value="Genomic_DNA"/>
</dbReference>
<dbReference type="STRING" id="880724.Metig_0984"/>
<dbReference type="GeneID" id="10643831"/>
<dbReference type="Proteomes" id="UP000009227">
    <property type="component" value="Chromosome"/>
</dbReference>
<dbReference type="HOGENOM" id="CLU_085959_0_0_2"/>
<evidence type="ECO:0000313" key="2">
    <source>
        <dbReference type="Proteomes" id="UP000009227"/>
    </source>
</evidence>
<gene>
    <name evidence="1" type="ordered locus">Metig_0984</name>
</gene>
<dbReference type="AlphaFoldDB" id="F6BDG5"/>
<dbReference type="OrthoDB" id="129974at2157"/>
<reference evidence="1 2" key="1">
    <citation type="submission" date="2011-05" db="EMBL/GenBank/DDBJ databases">
        <title>Complete sequence of Methanotorris igneus Kol 5.</title>
        <authorList>
            <consortium name="US DOE Joint Genome Institute"/>
            <person name="Lucas S."/>
            <person name="Han J."/>
            <person name="Lapidus A."/>
            <person name="Cheng J.-F."/>
            <person name="Goodwin L."/>
            <person name="Pitluck S."/>
            <person name="Peters L."/>
            <person name="Mikhailova N."/>
            <person name="Chertkov O."/>
            <person name="Han C."/>
            <person name="Tapia R."/>
            <person name="Land M."/>
            <person name="Hauser L."/>
            <person name="Kyrpides N."/>
            <person name="Ivanova N."/>
            <person name="Pagani I."/>
            <person name="Sieprawska-Lupa M."/>
            <person name="Whitman W."/>
            <person name="Woyke T."/>
        </authorList>
    </citation>
    <scope>NUCLEOTIDE SEQUENCE [LARGE SCALE GENOMIC DNA]</scope>
    <source>
        <strain evidence="2">DSM 5666 / JCM 11834 / Kol 5</strain>
    </source>
</reference>
<evidence type="ECO:0000313" key="1">
    <source>
        <dbReference type="EMBL" id="AEF96526.1"/>
    </source>
</evidence>
<organism evidence="2">
    <name type="scientific">Methanotorris igneus (strain DSM 5666 / JCM 11834 / Kol 5)</name>
    <dbReference type="NCBI Taxonomy" id="880724"/>
    <lineage>
        <taxon>Archaea</taxon>
        <taxon>Methanobacteriati</taxon>
        <taxon>Methanobacteriota</taxon>
        <taxon>Methanomada group</taxon>
        <taxon>Methanococci</taxon>
        <taxon>Methanococcales</taxon>
        <taxon>Methanocaldococcaceae</taxon>
        <taxon>Methanotorris</taxon>
    </lineage>
</organism>
<keyword evidence="2" id="KW-1185">Reference proteome</keyword>
<accession>F6BDG5</accession>
<sequence>MKERLLVLAKAAPVQSAKYRYLVCVAGITESGEWRRIFPIPWEVFSGKSKNKFTKKQWIEYELVEDKSPDGRPESRKIKKQSITPLHTESYKSIKKLLEERLTDMETLQNKKRQECSLGVVKPIIKDMVWTDREVSSKDDVTQLTLDGTEFIRLEPLDKKFQYVFKCSPTCPTEHKIMCEDWEIEELYRKLKKKYDENKACNLVRDKFLNKIYYEGHTYFIVGTHNRWNTWLIVSVLYPKKEDLKILSIKSLDEFM</sequence>
<name>F6BDG5_METIK</name>
<proteinExistence type="predicted"/>